<keyword evidence="2" id="KW-0676">Redox-active center</keyword>
<dbReference type="SUPFAM" id="SSF52833">
    <property type="entry name" value="Thioredoxin-like"/>
    <property type="match status" value="1"/>
</dbReference>
<dbReference type="OrthoDB" id="1432464at2"/>
<proteinExistence type="predicted"/>
<evidence type="ECO:0000256" key="1">
    <source>
        <dbReference type="ARBA" id="ARBA00023157"/>
    </source>
</evidence>
<dbReference type="Gene3D" id="3.40.30.10">
    <property type="entry name" value="Glutaredoxin"/>
    <property type="match status" value="1"/>
</dbReference>
<evidence type="ECO:0000256" key="2">
    <source>
        <dbReference type="ARBA" id="ARBA00023284"/>
    </source>
</evidence>
<dbReference type="InterPro" id="IPR036249">
    <property type="entry name" value="Thioredoxin-like_sf"/>
</dbReference>
<dbReference type="GO" id="GO:0016491">
    <property type="term" value="F:oxidoreductase activity"/>
    <property type="evidence" value="ECO:0007669"/>
    <property type="project" value="InterPro"/>
</dbReference>
<dbReference type="EMBL" id="BJXC01000006">
    <property type="protein sequence ID" value="GEM51363.1"/>
    <property type="molecule type" value="Genomic_DNA"/>
</dbReference>
<keyword evidence="1" id="KW-1015">Disulfide bond</keyword>
<keyword evidence="6" id="KW-1185">Reference proteome</keyword>
<accession>A0A511NEV8</accession>
<reference evidence="5 6" key="1">
    <citation type="submission" date="2019-07" db="EMBL/GenBank/DDBJ databases">
        <title>Whole genome shotgun sequence of Empedobacter brevis NBRC 14943.</title>
        <authorList>
            <person name="Hosoyama A."/>
            <person name="Uohara A."/>
            <person name="Ohji S."/>
            <person name="Ichikawa N."/>
        </authorList>
    </citation>
    <scope>NUCLEOTIDE SEQUENCE [LARGE SCALE GENOMIC DNA]</scope>
    <source>
        <strain evidence="5 6">NBRC 14943</strain>
    </source>
</reference>
<evidence type="ECO:0000256" key="3">
    <source>
        <dbReference type="SAM" id="SignalP"/>
    </source>
</evidence>
<gene>
    <name evidence="5" type="ORF">EB1_11530</name>
</gene>
<comment type="caution">
    <text evidence="5">The sequence shown here is derived from an EMBL/GenBank/DDBJ whole genome shotgun (WGS) entry which is preliminary data.</text>
</comment>
<dbReference type="InterPro" id="IPR050455">
    <property type="entry name" value="Tpx_Peroxidase_subfamily"/>
</dbReference>
<dbReference type="InterPro" id="IPR013740">
    <property type="entry name" value="Redoxin"/>
</dbReference>
<feature type="chain" id="PRO_5021898181" description="Redoxin domain-containing protein" evidence="3">
    <location>
        <begin position="20"/>
        <end position="375"/>
    </location>
</feature>
<dbReference type="GeneID" id="84650579"/>
<sequence>MLRICTLLFVVFSLSFVKAQNLNVGDQFPINKIENLDQSSHLKIIIFTPSLYKTNDYASMLTTSLYYYFVQGLAFTSKNSPKIDVIYVVNEEDKWGKEVKQSFTFNDSSNQNKLNGAQVIYDDYGKVYQSLGLKPFKQNSISTIIPVSLSANKILVESSILFLLDKDNKIILRDNDYRAQGEHLKPLEKWVKKISKTDEIDVDLKTNRILKVGDKAPDFILNGPNYENNSSIKLLDDTSNFKVLTFYPAAFSGQILPDFTSIDKKAMMTCAAQIQLIDHNPLLGKVKSYAISSSTNPLLERWKSALRTTNITYLNDYNYEISLAYNSYNRLGYNNRATYVIDKDGIIVYANPNLTFEEEAKFPAILEELVLNNKN</sequence>
<dbReference type="PANTHER" id="PTHR43110:SF1">
    <property type="entry name" value="THIOL PEROXIDASE"/>
    <property type="match status" value="1"/>
</dbReference>
<evidence type="ECO:0000313" key="6">
    <source>
        <dbReference type="Proteomes" id="UP000321245"/>
    </source>
</evidence>
<name>A0A511NEV8_9FLAO</name>
<dbReference type="RefSeq" id="WP_026357576.1">
    <property type="nucleotide sequence ID" value="NZ_BJXC01000006.1"/>
</dbReference>
<dbReference type="PANTHER" id="PTHR43110">
    <property type="entry name" value="THIOL PEROXIDASE"/>
    <property type="match status" value="1"/>
</dbReference>
<organism evidence="5 6">
    <name type="scientific">Empedobacter brevis NBRC 14943 = ATCC 43319</name>
    <dbReference type="NCBI Taxonomy" id="1218108"/>
    <lineage>
        <taxon>Bacteria</taxon>
        <taxon>Pseudomonadati</taxon>
        <taxon>Bacteroidota</taxon>
        <taxon>Flavobacteriia</taxon>
        <taxon>Flavobacteriales</taxon>
        <taxon>Weeksellaceae</taxon>
        <taxon>Empedobacter</taxon>
    </lineage>
</organism>
<protein>
    <recommendedName>
        <fullName evidence="4">Redoxin domain-containing protein</fullName>
    </recommendedName>
</protein>
<dbReference type="STRING" id="1218108.GCA_000382425_02450"/>
<evidence type="ECO:0000259" key="4">
    <source>
        <dbReference type="Pfam" id="PF08534"/>
    </source>
</evidence>
<dbReference type="Proteomes" id="UP000321245">
    <property type="component" value="Unassembled WGS sequence"/>
</dbReference>
<feature type="domain" description="Redoxin" evidence="4">
    <location>
        <begin position="211"/>
        <end position="351"/>
    </location>
</feature>
<feature type="signal peptide" evidence="3">
    <location>
        <begin position="1"/>
        <end position="19"/>
    </location>
</feature>
<keyword evidence="3" id="KW-0732">Signal</keyword>
<evidence type="ECO:0000313" key="5">
    <source>
        <dbReference type="EMBL" id="GEM51363.1"/>
    </source>
</evidence>
<dbReference type="AlphaFoldDB" id="A0A511NEV8"/>
<dbReference type="Pfam" id="PF08534">
    <property type="entry name" value="Redoxin"/>
    <property type="match status" value="1"/>
</dbReference>